<dbReference type="EMBL" id="VSRR010057500">
    <property type="protein sequence ID" value="MPC81619.1"/>
    <property type="molecule type" value="Genomic_DNA"/>
</dbReference>
<dbReference type="Gene3D" id="2.60.40.10">
    <property type="entry name" value="Immunoglobulins"/>
    <property type="match status" value="1"/>
</dbReference>
<feature type="compositionally biased region" description="Basic and acidic residues" evidence="1">
    <location>
        <begin position="94"/>
        <end position="106"/>
    </location>
</feature>
<feature type="region of interest" description="Disordered" evidence="1">
    <location>
        <begin position="74"/>
        <end position="127"/>
    </location>
</feature>
<accession>A0A5B7IIF6</accession>
<protein>
    <recommendedName>
        <fullName evidence="4">Ig-like domain-containing protein</fullName>
    </recommendedName>
</protein>
<dbReference type="Proteomes" id="UP000324222">
    <property type="component" value="Unassembled WGS sequence"/>
</dbReference>
<evidence type="ECO:0000313" key="3">
    <source>
        <dbReference type="Proteomes" id="UP000324222"/>
    </source>
</evidence>
<gene>
    <name evidence="2" type="ORF">E2C01_076246</name>
</gene>
<sequence length="127" mass="15043">MVTVMGERKPLSAGRPYDIQCLVMGARPPAIVTWRLDDARLNTHSEKTQGKKERSTWREENKEVTFDEEVKTKLDTERQNDEGEHYNKTYRGQKTFEEEKRTRNCGEEEEEEEEGFWREENSWLAGD</sequence>
<evidence type="ECO:0000313" key="2">
    <source>
        <dbReference type="EMBL" id="MPC81619.1"/>
    </source>
</evidence>
<organism evidence="2 3">
    <name type="scientific">Portunus trituberculatus</name>
    <name type="common">Swimming crab</name>
    <name type="synonym">Neptunus trituberculatus</name>
    <dbReference type="NCBI Taxonomy" id="210409"/>
    <lineage>
        <taxon>Eukaryota</taxon>
        <taxon>Metazoa</taxon>
        <taxon>Ecdysozoa</taxon>
        <taxon>Arthropoda</taxon>
        <taxon>Crustacea</taxon>
        <taxon>Multicrustacea</taxon>
        <taxon>Malacostraca</taxon>
        <taxon>Eumalacostraca</taxon>
        <taxon>Eucarida</taxon>
        <taxon>Decapoda</taxon>
        <taxon>Pleocyemata</taxon>
        <taxon>Brachyura</taxon>
        <taxon>Eubrachyura</taxon>
        <taxon>Portunoidea</taxon>
        <taxon>Portunidae</taxon>
        <taxon>Portuninae</taxon>
        <taxon>Portunus</taxon>
    </lineage>
</organism>
<dbReference type="SUPFAM" id="SSF48726">
    <property type="entry name" value="Immunoglobulin"/>
    <property type="match status" value="1"/>
</dbReference>
<evidence type="ECO:0008006" key="4">
    <source>
        <dbReference type="Google" id="ProtNLM"/>
    </source>
</evidence>
<dbReference type="OrthoDB" id="8825892at2759"/>
<dbReference type="AlphaFoldDB" id="A0A5B7IIF6"/>
<comment type="caution">
    <text evidence="2">The sequence shown here is derived from an EMBL/GenBank/DDBJ whole genome shotgun (WGS) entry which is preliminary data.</text>
</comment>
<reference evidence="2 3" key="1">
    <citation type="submission" date="2019-05" db="EMBL/GenBank/DDBJ databases">
        <title>Another draft genome of Portunus trituberculatus and its Hox gene families provides insights of decapod evolution.</title>
        <authorList>
            <person name="Jeong J.-H."/>
            <person name="Song I."/>
            <person name="Kim S."/>
            <person name="Choi T."/>
            <person name="Kim D."/>
            <person name="Ryu S."/>
            <person name="Kim W."/>
        </authorList>
    </citation>
    <scope>NUCLEOTIDE SEQUENCE [LARGE SCALE GENOMIC DNA]</scope>
    <source>
        <tissue evidence="2">Muscle</tissue>
    </source>
</reference>
<evidence type="ECO:0000256" key="1">
    <source>
        <dbReference type="SAM" id="MobiDB-lite"/>
    </source>
</evidence>
<dbReference type="InterPro" id="IPR036179">
    <property type="entry name" value="Ig-like_dom_sf"/>
</dbReference>
<name>A0A5B7IIF6_PORTR</name>
<feature type="compositionally biased region" description="Basic and acidic residues" evidence="1">
    <location>
        <begin position="74"/>
        <end position="87"/>
    </location>
</feature>
<proteinExistence type="predicted"/>
<dbReference type="InterPro" id="IPR013783">
    <property type="entry name" value="Ig-like_fold"/>
</dbReference>
<keyword evidence="3" id="KW-1185">Reference proteome</keyword>